<dbReference type="GO" id="GO:0016788">
    <property type="term" value="F:hydrolase activity, acting on ester bonds"/>
    <property type="evidence" value="ECO:0007669"/>
    <property type="project" value="TreeGrafter"/>
</dbReference>
<comment type="subcellular location">
    <subcellularLocation>
        <location evidence="1">Endomembrane system</location>
        <topology evidence="1">Multi-pass membrane protein</topology>
    </subcellularLocation>
    <subcellularLocation>
        <location evidence="7">Endoplasmic reticulum membrane</location>
        <topology evidence="7">Multi-pass membrane protein</topology>
    </subcellularLocation>
</comment>
<evidence type="ECO:0000313" key="9">
    <source>
        <dbReference type="Proteomes" id="UP001362899"/>
    </source>
</evidence>
<comment type="similarity">
    <text evidence="7">Belongs to the PGAP3 family.</text>
</comment>
<evidence type="ECO:0000256" key="1">
    <source>
        <dbReference type="ARBA" id="ARBA00004127"/>
    </source>
</evidence>
<feature type="transmembrane region" description="Helical" evidence="7">
    <location>
        <begin position="114"/>
        <end position="133"/>
    </location>
</feature>
<comment type="caution">
    <text evidence="8">The sequence shown here is derived from an EMBL/GenBank/DDBJ whole genome shotgun (WGS) entry which is preliminary data.</text>
</comment>
<organism evidence="8 9">
    <name type="scientific">Starmerella bacillaris</name>
    <name type="common">Yeast</name>
    <name type="synonym">Candida zemplinina</name>
    <dbReference type="NCBI Taxonomy" id="1247836"/>
    <lineage>
        <taxon>Eukaryota</taxon>
        <taxon>Fungi</taxon>
        <taxon>Dikarya</taxon>
        <taxon>Ascomycota</taxon>
        <taxon>Saccharomycotina</taxon>
        <taxon>Dipodascomycetes</taxon>
        <taxon>Dipodascales</taxon>
        <taxon>Trichomonascaceae</taxon>
        <taxon>Starmerella</taxon>
    </lineage>
</organism>
<dbReference type="InterPro" id="IPR007217">
    <property type="entry name" value="Per1-like"/>
</dbReference>
<evidence type="ECO:0000256" key="7">
    <source>
        <dbReference type="RuleBase" id="RU365066"/>
    </source>
</evidence>
<reference evidence="8 9" key="1">
    <citation type="journal article" date="2023" name="Elife">
        <title>Identification of key yeast species and microbe-microbe interactions impacting larval growth of Drosophila in the wild.</title>
        <authorList>
            <person name="Mure A."/>
            <person name="Sugiura Y."/>
            <person name="Maeda R."/>
            <person name="Honda K."/>
            <person name="Sakurai N."/>
            <person name="Takahashi Y."/>
            <person name="Watada M."/>
            <person name="Katoh T."/>
            <person name="Gotoh A."/>
            <person name="Gotoh Y."/>
            <person name="Taniguchi I."/>
            <person name="Nakamura K."/>
            <person name="Hayashi T."/>
            <person name="Katayama T."/>
            <person name="Uemura T."/>
            <person name="Hattori Y."/>
        </authorList>
    </citation>
    <scope>NUCLEOTIDE SEQUENCE [LARGE SCALE GENOMIC DNA]</scope>
    <source>
        <strain evidence="8 9">SB-73</strain>
    </source>
</reference>
<dbReference type="GO" id="GO:0006506">
    <property type="term" value="P:GPI anchor biosynthetic process"/>
    <property type="evidence" value="ECO:0007669"/>
    <property type="project" value="UniProtKB-KW"/>
</dbReference>
<keyword evidence="3 7" id="KW-0812">Transmembrane</keyword>
<feature type="transmembrane region" description="Helical" evidence="7">
    <location>
        <begin position="241"/>
        <end position="262"/>
    </location>
</feature>
<keyword evidence="6 7" id="KW-0472">Membrane</keyword>
<dbReference type="GO" id="GO:0005789">
    <property type="term" value="C:endoplasmic reticulum membrane"/>
    <property type="evidence" value="ECO:0007669"/>
    <property type="project" value="UniProtKB-SubCell"/>
</dbReference>
<evidence type="ECO:0000256" key="6">
    <source>
        <dbReference type="ARBA" id="ARBA00023136"/>
    </source>
</evidence>
<dbReference type="PANTHER" id="PTHR13148">
    <property type="entry name" value="PER1-RELATED"/>
    <property type="match status" value="1"/>
</dbReference>
<feature type="transmembrane region" description="Helical" evidence="7">
    <location>
        <begin position="274"/>
        <end position="292"/>
    </location>
</feature>
<comment type="function">
    <text evidence="7">Involved in the lipid remodeling steps of GPI-anchor maturation.</text>
</comment>
<feature type="transmembrane region" description="Helical" evidence="7">
    <location>
        <begin position="153"/>
        <end position="172"/>
    </location>
</feature>
<keyword evidence="2 7" id="KW-0337">GPI-anchor biosynthesis</keyword>
<evidence type="ECO:0000313" key="8">
    <source>
        <dbReference type="EMBL" id="GMM52790.1"/>
    </source>
</evidence>
<comment type="caution">
    <text evidence="7">Lacks conserved residue(s) required for the propagation of feature annotation.</text>
</comment>
<proteinExistence type="inferred from homology"/>
<keyword evidence="5 7" id="KW-1133">Transmembrane helix</keyword>
<dbReference type="Pfam" id="PF04080">
    <property type="entry name" value="Per1"/>
    <property type="match status" value="1"/>
</dbReference>
<sequence length="334" mass="38954">MNPKRNLKGPESTTPGGEKALFRNYTTMLASIIVLAPLIAFVAASAGDADLSFMYCVRDCIKANEYPPGILKLLLWDLESNCDYHCQQTLTDLTEASGERMQQFHGKWPFRRVMGVQEPAAVFFSMMNFWPHFANYRVFRNMHNPQGMYMKKYYLGAMFVGMNTWLWSTLFHTRDLLLTERMDYFSALFYLFYALLLVTTRLFRLDLPSKRRIRYLVHTSILSLYFIHIFYLSFIDFNYKLNMMVGVIVGLSQTLLWITLGIKLFRQTRDPAELILIISPLLATLGLLFELNDFPPLMRLLDAHSLWHASTVIPSALFYKWVKLDMLRPNKDKI</sequence>
<dbReference type="Proteomes" id="UP001362899">
    <property type="component" value="Unassembled WGS sequence"/>
</dbReference>
<keyword evidence="9" id="KW-1185">Reference proteome</keyword>
<evidence type="ECO:0000256" key="4">
    <source>
        <dbReference type="ARBA" id="ARBA00022729"/>
    </source>
</evidence>
<feature type="transmembrane region" description="Helical" evidence="7">
    <location>
        <begin position="21"/>
        <end position="44"/>
    </location>
</feature>
<dbReference type="AlphaFoldDB" id="A0AAV5RMY5"/>
<gene>
    <name evidence="8" type="ORF">DASB73_037530</name>
</gene>
<protein>
    <recommendedName>
        <fullName evidence="7">Post-GPI attachment to proteins factor 3</fullName>
    </recommendedName>
</protein>
<feature type="transmembrane region" description="Helical" evidence="7">
    <location>
        <begin position="215"/>
        <end position="235"/>
    </location>
</feature>
<accession>A0AAV5RMY5</accession>
<keyword evidence="7" id="KW-0256">Endoplasmic reticulum</keyword>
<evidence type="ECO:0000256" key="2">
    <source>
        <dbReference type="ARBA" id="ARBA00022502"/>
    </source>
</evidence>
<name>A0AAV5RMY5_STABA</name>
<keyword evidence="4" id="KW-0732">Signal</keyword>
<feature type="transmembrane region" description="Helical" evidence="7">
    <location>
        <begin position="304"/>
        <end position="322"/>
    </location>
</feature>
<feature type="transmembrane region" description="Helical" evidence="7">
    <location>
        <begin position="184"/>
        <end position="203"/>
    </location>
</feature>
<dbReference type="PANTHER" id="PTHR13148:SF0">
    <property type="entry name" value="POST-GPI ATTACHMENT TO PROTEINS FACTOR 3"/>
    <property type="match status" value="1"/>
</dbReference>
<dbReference type="EMBL" id="BTGC01000008">
    <property type="protein sequence ID" value="GMM52790.1"/>
    <property type="molecule type" value="Genomic_DNA"/>
</dbReference>
<evidence type="ECO:0000256" key="5">
    <source>
        <dbReference type="ARBA" id="ARBA00022989"/>
    </source>
</evidence>
<evidence type="ECO:0000256" key="3">
    <source>
        <dbReference type="ARBA" id="ARBA00022692"/>
    </source>
</evidence>